<keyword evidence="3" id="KW-1133">Transmembrane helix</keyword>
<dbReference type="GO" id="GO:0030420">
    <property type="term" value="P:establishment of competence for transformation"/>
    <property type="evidence" value="ECO:0007669"/>
    <property type="project" value="UniProtKB-KW"/>
</dbReference>
<keyword evidence="2" id="KW-0178">Competence</keyword>
<dbReference type="Pfam" id="PF07963">
    <property type="entry name" value="N_methyl"/>
    <property type="match status" value="1"/>
</dbReference>
<keyword evidence="3" id="KW-0812">Transmembrane</keyword>
<protein>
    <submittedName>
        <fullName evidence="4">Type II secretion system protein</fullName>
    </submittedName>
</protein>
<dbReference type="PROSITE" id="PS00409">
    <property type="entry name" value="PROKAR_NTER_METHYL"/>
    <property type="match status" value="1"/>
</dbReference>
<gene>
    <name evidence="4" type="ORF">EK386_05205</name>
</gene>
<comment type="subcellular location">
    <subcellularLocation>
        <location evidence="1">Cell surface</location>
    </subcellularLocation>
</comment>
<organism evidence="4 5">
    <name type="scientific">Lysinibacillus antri</name>
    <dbReference type="NCBI Taxonomy" id="2498145"/>
    <lineage>
        <taxon>Bacteria</taxon>
        <taxon>Bacillati</taxon>
        <taxon>Bacillota</taxon>
        <taxon>Bacilli</taxon>
        <taxon>Bacillales</taxon>
        <taxon>Bacillaceae</taxon>
        <taxon>Lysinibacillus</taxon>
    </lineage>
</organism>
<reference evidence="4 5" key="1">
    <citation type="submission" date="2018-12" db="EMBL/GenBank/DDBJ databases">
        <title>Lysinibacillus antri sp. nov., isolated from a cave soil.</title>
        <authorList>
            <person name="Narsing Rao M.P."/>
            <person name="Zhang H."/>
            <person name="Dong Z.-Y."/>
            <person name="Niu X.-K."/>
            <person name="Zhang K."/>
            <person name="Fang B.-Z."/>
            <person name="Kang Y.-Q."/>
            <person name="Xiao M."/>
            <person name="Li W.-J."/>
        </authorList>
    </citation>
    <scope>NUCLEOTIDE SEQUENCE [LARGE SCALE GENOMIC DNA]</scope>
    <source>
        <strain evidence="4 5">SYSU K30002</strain>
    </source>
</reference>
<dbReference type="GO" id="GO:0009986">
    <property type="term" value="C:cell surface"/>
    <property type="evidence" value="ECO:0007669"/>
    <property type="project" value="UniProtKB-SubCell"/>
</dbReference>
<evidence type="ECO:0000256" key="1">
    <source>
        <dbReference type="ARBA" id="ARBA00004241"/>
    </source>
</evidence>
<dbReference type="NCBIfam" id="TIGR02532">
    <property type="entry name" value="IV_pilin_GFxxxE"/>
    <property type="match status" value="1"/>
</dbReference>
<accession>A0A3S0P9F2</accession>
<sequence length="144" mass="15093">MFKKIKKRVKNEKGLTLIELLAVVVILAIVAAIAVPSIGNIINNSRDKAILAEASNVLAAAKLAHIDNKCTTVTATATTTCNAGVIDPYLDGVALVTGDQAVLSGSTWTVTYAKLANIVGSDYKANVSNANAITEENLNLNLKK</sequence>
<evidence type="ECO:0000256" key="3">
    <source>
        <dbReference type="SAM" id="Phobius"/>
    </source>
</evidence>
<dbReference type="AlphaFoldDB" id="A0A3S0P9F2"/>
<name>A0A3S0P9F2_9BACI</name>
<dbReference type="SUPFAM" id="SSF54523">
    <property type="entry name" value="Pili subunits"/>
    <property type="match status" value="1"/>
</dbReference>
<dbReference type="InterPro" id="IPR045584">
    <property type="entry name" value="Pilin-like"/>
</dbReference>
<comment type="caution">
    <text evidence="4">The sequence shown here is derived from an EMBL/GenBank/DDBJ whole genome shotgun (WGS) entry which is preliminary data.</text>
</comment>
<dbReference type="Gene3D" id="3.30.700.10">
    <property type="entry name" value="Glycoprotein, Type 4 Pilin"/>
    <property type="match status" value="1"/>
</dbReference>
<proteinExistence type="predicted"/>
<evidence type="ECO:0000313" key="5">
    <source>
        <dbReference type="Proteomes" id="UP000287910"/>
    </source>
</evidence>
<evidence type="ECO:0000256" key="2">
    <source>
        <dbReference type="ARBA" id="ARBA00023287"/>
    </source>
</evidence>
<feature type="transmembrane region" description="Helical" evidence="3">
    <location>
        <begin position="20"/>
        <end position="39"/>
    </location>
</feature>
<keyword evidence="5" id="KW-1185">Reference proteome</keyword>
<dbReference type="Proteomes" id="UP000287910">
    <property type="component" value="Unassembled WGS sequence"/>
</dbReference>
<keyword evidence="3" id="KW-0472">Membrane</keyword>
<dbReference type="EMBL" id="RYYR01000005">
    <property type="protein sequence ID" value="RUL55206.1"/>
    <property type="molecule type" value="Genomic_DNA"/>
</dbReference>
<evidence type="ECO:0000313" key="4">
    <source>
        <dbReference type="EMBL" id="RUL55206.1"/>
    </source>
</evidence>
<dbReference type="InterPro" id="IPR012902">
    <property type="entry name" value="N_methyl_site"/>
</dbReference>